<dbReference type="EMBL" id="QNUK01000461">
    <property type="protein sequence ID" value="KAF5892996.1"/>
    <property type="molecule type" value="Genomic_DNA"/>
</dbReference>
<sequence length="93" mass="10336">MLAVLLQRPASLKLCTSLHKPQNNTGRRIPDLLRFCPDSPKRLLLCPHYSDHMTSVSMAGVAVVRQIGMDRGPDGSMRNKTHNRIITVANGFI</sequence>
<protein>
    <submittedName>
        <fullName evidence="1">Uncharacterized protein</fullName>
    </submittedName>
</protein>
<dbReference type="AlphaFoldDB" id="A0A8J4WW88"/>
<organism evidence="1 2">
    <name type="scientific">Clarias magur</name>
    <name type="common">Asian catfish</name>
    <name type="synonym">Macropteronotus magur</name>
    <dbReference type="NCBI Taxonomy" id="1594786"/>
    <lineage>
        <taxon>Eukaryota</taxon>
        <taxon>Metazoa</taxon>
        <taxon>Chordata</taxon>
        <taxon>Craniata</taxon>
        <taxon>Vertebrata</taxon>
        <taxon>Euteleostomi</taxon>
        <taxon>Actinopterygii</taxon>
        <taxon>Neopterygii</taxon>
        <taxon>Teleostei</taxon>
        <taxon>Ostariophysi</taxon>
        <taxon>Siluriformes</taxon>
        <taxon>Clariidae</taxon>
        <taxon>Clarias</taxon>
    </lineage>
</organism>
<evidence type="ECO:0000313" key="1">
    <source>
        <dbReference type="EMBL" id="KAF5892996.1"/>
    </source>
</evidence>
<comment type="caution">
    <text evidence="1">The sequence shown here is derived from an EMBL/GenBank/DDBJ whole genome shotgun (WGS) entry which is preliminary data.</text>
</comment>
<feature type="non-terminal residue" evidence="1">
    <location>
        <position position="1"/>
    </location>
</feature>
<proteinExistence type="predicted"/>
<gene>
    <name evidence="1" type="ORF">DAT39_017300</name>
</gene>
<dbReference type="Proteomes" id="UP000727407">
    <property type="component" value="Unassembled WGS sequence"/>
</dbReference>
<evidence type="ECO:0000313" key="2">
    <source>
        <dbReference type="Proteomes" id="UP000727407"/>
    </source>
</evidence>
<reference evidence="1" key="1">
    <citation type="submission" date="2020-07" db="EMBL/GenBank/DDBJ databases">
        <title>Clarias magur genome sequencing, assembly and annotation.</title>
        <authorList>
            <person name="Kushwaha B."/>
            <person name="Kumar R."/>
            <person name="Das P."/>
            <person name="Joshi C.G."/>
            <person name="Kumar D."/>
            <person name="Nagpure N.S."/>
            <person name="Pandey M."/>
            <person name="Agarwal S."/>
            <person name="Srivastava S."/>
            <person name="Singh M."/>
            <person name="Sahoo L."/>
            <person name="Jayasankar P."/>
            <person name="Meher P.K."/>
            <person name="Koringa P.G."/>
            <person name="Iquebal M.A."/>
            <person name="Das S.P."/>
            <person name="Bit A."/>
            <person name="Patnaik S."/>
            <person name="Patel N."/>
            <person name="Shah T.M."/>
            <person name="Hinsu A."/>
            <person name="Jena J.K."/>
        </authorList>
    </citation>
    <scope>NUCLEOTIDE SEQUENCE</scope>
    <source>
        <strain evidence="1">CIFAMagur01</strain>
        <tissue evidence="1">Testis</tissue>
    </source>
</reference>
<name>A0A8J4WW88_CLAMG</name>
<keyword evidence="2" id="KW-1185">Reference proteome</keyword>
<accession>A0A8J4WW88</accession>